<gene>
    <name evidence="1" type="ORF">JCM19241_1450</name>
</gene>
<evidence type="ECO:0000313" key="1">
    <source>
        <dbReference type="EMBL" id="GAM75107.1"/>
    </source>
</evidence>
<reference evidence="1 2" key="2">
    <citation type="submission" date="2015-01" db="EMBL/GenBank/DDBJ databases">
        <authorList>
            <consortium name="NBRP consortium"/>
            <person name="Sawabe T."/>
            <person name="Meirelles P."/>
            <person name="Feng G."/>
            <person name="Sayaka M."/>
            <person name="Hattori M."/>
            <person name="Ohkuma M."/>
        </authorList>
    </citation>
    <scope>NUCLEOTIDE SEQUENCE [LARGE SCALE GENOMIC DNA]</scope>
    <source>
        <strain evidence="2">JCM 19241</strain>
    </source>
</reference>
<proteinExistence type="predicted"/>
<accession>A0A0B8QDR4</accession>
<dbReference type="STRING" id="1481914.JCM19241_1450"/>
<protein>
    <submittedName>
        <fullName evidence="1">Uncharacterized protein</fullName>
    </submittedName>
</protein>
<evidence type="ECO:0000313" key="2">
    <source>
        <dbReference type="Proteomes" id="UP000031666"/>
    </source>
</evidence>
<dbReference type="AlphaFoldDB" id="A0A0B8QDR4"/>
<dbReference type="EMBL" id="BBSC01000003">
    <property type="protein sequence ID" value="GAM75107.1"/>
    <property type="molecule type" value="Genomic_DNA"/>
</dbReference>
<name>A0A0B8QDR4_9VIBR</name>
<reference evidence="1 2" key="1">
    <citation type="submission" date="2015-01" db="EMBL/GenBank/DDBJ databases">
        <title>Vibrio sp. C94 JCM 19241 whole genome shotgun sequence.</title>
        <authorList>
            <person name="Sawabe T."/>
            <person name="Meirelles P."/>
            <person name="Feng G."/>
            <person name="Sayaka M."/>
            <person name="Hattori M."/>
            <person name="Ohkuma M."/>
        </authorList>
    </citation>
    <scope>NUCLEOTIDE SEQUENCE [LARGE SCALE GENOMIC DNA]</scope>
    <source>
        <strain evidence="2">JCM 19241</strain>
    </source>
</reference>
<dbReference type="Proteomes" id="UP000031666">
    <property type="component" value="Unassembled WGS sequence"/>
</dbReference>
<comment type="caution">
    <text evidence="1">The sequence shown here is derived from an EMBL/GenBank/DDBJ whole genome shotgun (WGS) entry which is preliminary data.</text>
</comment>
<sequence length="59" mass="6624">MRITPRKPMGAPSGRRLLNRSGIGLVQLDEEGRPIKIAQLIGEGRAVEFEGREEEANWH</sequence>
<organism evidence="1 2">
    <name type="scientific">Vibrio ishigakensis</name>
    <dbReference type="NCBI Taxonomy" id="1481914"/>
    <lineage>
        <taxon>Bacteria</taxon>
        <taxon>Pseudomonadati</taxon>
        <taxon>Pseudomonadota</taxon>
        <taxon>Gammaproteobacteria</taxon>
        <taxon>Vibrionales</taxon>
        <taxon>Vibrionaceae</taxon>
        <taxon>Vibrio</taxon>
    </lineage>
</organism>